<dbReference type="Pfam" id="PF09370">
    <property type="entry name" value="PEP_hydrolase"/>
    <property type="match status" value="1"/>
</dbReference>
<evidence type="ECO:0000259" key="1">
    <source>
        <dbReference type="Pfam" id="PF09370"/>
    </source>
</evidence>
<name>A0A5C3FSW8_PSEA2</name>
<keyword evidence="3" id="KW-1185">Reference proteome</keyword>
<gene>
    <name evidence="2" type="ORF">PSANT_04125</name>
</gene>
<sequence length="304" mass="32509">MTYAGQPKDGREAAQRLRDTLKSGKPIIGSGAGIGFEVAADETCLDLYNSTSETLDRTAKFVEKGGADLIILYNSGRYRMAGRGSLAGLMPYGDANAIVVEMAAEVLPVIEHTPVLAGVCASDPFRSIPKFLRQLKEIGFVGVQNFPTVGLIDGNFRQNLEETGMRYDKEVELMREAKQLGLLTTPYVFNTHEAEQMATVGVDVCVAHMGLTTSGSIGAKTAMTLDNAVKLTAEITAKVHSISPDTMVLVHGGPVASAQDAQYVLDRVPGLAGFYGASSMERLPVETALEESMQGFKNLKVASK</sequence>
<organism evidence="2 3">
    <name type="scientific">Pseudozyma antarctica</name>
    <name type="common">Yeast</name>
    <name type="synonym">Candida antarctica</name>
    <dbReference type="NCBI Taxonomy" id="84753"/>
    <lineage>
        <taxon>Eukaryota</taxon>
        <taxon>Fungi</taxon>
        <taxon>Dikarya</taxon>
        <taxon>Basidiomycota</taxon>
        <taxon>Ustilaginomycotina</taxon>
        <taxon>Ustilaginomycetes</taxon>
        <taxon>Ustilaginales</taxon>
        <taxon>Ustilaginaceae</taxon>
        <taxon>Moesziomyces</taxon>
    </lineage>
</organism>
<dbReference type="SUPFAM" id="SSF51621">
    <property type="entry name" value="Phosphoenolpyruvate/pyruvate domain"/>
    <property type="match status" value="1"/>
</dbReference>
<proteinExistence type="predicted"/>
<dbReference type="InterPro" id="IPR013785">
    <property type="entry name" value="Aldolase_TIM"/>
</dbReference>
<dbReference type="InterPro" id="IPR051353">
    <property type="entry name" value="Tobamovirus_resist_UPF0261"/>
</dbReference>
<dbReference type="GO" id="GO:0051213">
    <property type="term" value="F:dioxygenase activity"/>
    <property type="evidence" value="ECO:0007669"/>
    <property type="project" value="UniProtKB-KW"/>
</dbReference>
<evidence type="ECO:0000313" key="2">
    <source>
        <dbReference type="EMBL" id="SPO46439.1"/>
    </source>
</evidence>
<dbReference type="Gene3D" id="3.20.20.70">
    <property type="entry name" value="Aldolase class I"/>
    <property type="match status" value="1"/>
</dbReference>
<dbReference type="PANTHER" id="PTHR31862:SF1">
    <property type="entry name" value="UPF0261 DOMAIN PROTEIN (AFU_ORTHOLOGUE AFUA_1G10120)"/>
    <property type="match status" value="1"/>
</dbReference>
<dbReference type="OrthoDB" id="10264588at2759"/>
<feature type="domain" description="TIM-barrel" evidence="1">
    <location>
        <begin position="58"/>
        <end position="299"/>
    </location>
</feature>
<dbReference type="AlphaFoldDB" id="A0A5C3FSW8"/>
<accession>A0A5C3FSW8</accession>
<dbReference type="InterPro" id="IPR009215">
    <property type="entry name" value="TIM-br_IGPS-like"/>
</dbReference>
<comment type="caution">
    <text evidence="2">The sequence shown here is derived from an EMBL/GenBank/DDBJ whole genome shotgun (WGS) entry which is preliminary data.</text>
</comment>
<dbReference type="Proteomes" id="UP000325008">
    <property type="component" value="Unassembled WGS sequence"/>
</dbReference>
<dbReference type="PANTHER" id="PTHR31862">
    <property type="entry name" value="UPF0261 DOMAIN PROTEIN (AFU_ORTHOLOGUE AFUA_1G10120)"/>
    <property type="match status" value="1"/>
</dbReference>
<protein>
    <submittedName>
        <fullName evidence="2">Probable TIM-barrel enzyme, possibly a dioxygenase</fullName>
    </submittedName>
</protein>
<dbReference type="EMBL" id="OOIQ01000009">
    <property type="protein sequence ID" value="SPO46439.1"/>
    <property type="molecule type" value="Genomic_DNA"/>
</dbReference>
<reference evidence="2" key="1">
    <citation type="submission" date="2018-03" db="EMBL/GenBank/DDBJ databases">
        <authorList>
            <person name="Guldener U."/>
        </authorList>
    </citation>
    <scope>NUCLEOTIDE SEQUENCE [LARGE SCALE GENOMIC DNA]</scope>
    <source>
        <strain evidence="2">ATCC34888</strain>
    </source>
</reference>
<keyword evidence="2" id="KW-0560">Oxidoreductase</keyword>
<dbReference type="InterPro" id="IPR015813">
    <property type="entry name" value="Pyrv/PenolPyrv_kinase-like_dom"/>
</dbReference>
<keyword evidence="2" id="KW-0223">Dioxygenase</keyword>
<evidence type="ECO:0000313" key="3">
    <source>
        <dbReference type="Proteomes" id="UP000325008"/>
    </source>
</evidence>
<dbReference type="PIRSF" id="PIRSF034452">
    <property type="entry name" value="TIM-br_sig_trnsd"/>
    <property type="match status" value="1"/>
</dbReference>